<organism evidence="3 4">
    <name type="scientific">Rhodotorula mucilaginosa</name>
    <name type="common">Yeast</name>
    <name type="synonym">Rhodotorula rubra</name>
    <dbReference type="NCBI Taxonomy" id="5537"/>
    <lineage>
        <taxon>Eukaryota</taxon>
        <taxon>Fungi</taxon>
        <taxon>Dikarya</taxon>
        <taxon>Basidiomycota</taxon>
        <taxon>Pucciniomycotina</taxon>
        <taxon>Microbotryomycetes</taxon>
        <taxon>Sporidiobolales</taxon>
        <taxon>Sporidiobolaceae</taxon>
        <taxon>Rhodotorula</taxon>
    </lineage>
</organism>
<feature type="compositionally biased region" description="Polar residues" evidence="2">
    <location>
        <begin position="586"/>
        <end position="602"/>
    </location>
</feature>
<feature type="compositionally biased region" description="Low complexity" evidence="2">
    <location>
        <begin position="500"/>
        <end position="514"/>
    </location>
</feature>
<feature type="compositionally biased region" description="Polar residues" evidence="2">
    <location>
        <begin position="473"/>
        <end position="499"/>
    </location>
</feature>
<feature type="compositionally biased region" description="Low complexity" evidence="2">
    <location>
        <begin position="379"/>
        <end position="402"/>
    </location>
</feature>
<reference evidence="3 4" key="1">
    <citation type="submission" date="2020-11" db="EMBL/GenBank/DDBJ databases">
        <title>Kefir isolates.</title>
        <authorList>
            <person name="Marcisauskas S."/>
            <person name="Kim Y."/>
            <person name="Blasche S."/>
        </authorList>
    </citation>
    <scope>NUCLEOTIDE SEQUENCE [LARGE SCALE GENOMIC DNA]</scope>
    <source>
        <strain evidence="3 4">KR</strain>
    </source>
</reference>
<evidence type="ECO:0000256" key="2">
    <source>
        <dbReference type="SAM" id="MobiDB-lite"/>
    </source>
</evidence>
<protein>
    <submittedName>
        <fullName evidence="3">Uncharacterized protein</fullName>
    </submittedName>
</protein>
<comment type="caution">
    <text evidence="3">The sequence shown here is derived from an EMBL/GenBank/DDBJ whole genome shotgun (WGS) entry which is preliminary data.</text>
</comment>
<feature type="compositionally biased region" description="Low complexity" evidence="2">
    <location>
        <begin position="33"/>
        <end position="63"/>
    </location>
</feature>
<evidence type="ECO:0000313" key="3">
    <source>
        <dbReference type="EMBL" id="KAG0666870.1"/>
    </source>
</evidence>
<dbReference type="Proteomes" id="UP000777482">
    <property type="component" value="Unassembled WGS sequence"/>
</dbReference>
<feature type="compositionally biased region" description="Polar residues" evidence="2">
    <location>
        <begin position="369"/>
        <end position="378"/>
    </location>
</feature>
<feature type="region of interest" description="Disordered" evidence="2">
    <location>
        <begin position="446"/>
        <end position="640"/>
    </location>
</feature>
<proteinExistence type="predicted"/>
<dbReference type="OrthoDB" id="2450055at2759"/>
<feature type="coiled-coil region" evidence="1">
    <location>
        <begin position="182"/>
        <end position="234"/>
    </location>
</feature>
<name>A0A9P6WA22_RHOMI</name>
<feature type="region of interest" description="Disordered" evidence="2">
    <location>
        <begin position="1"/>
        <end position="101"/>
    </location>
</feature>
<feature type="compositionally biased region" description="Low complexity" evidence="2">
    <location>
        <begin position="71"/>
        <end position="82"/>
    </location>
</feature>
<sequence>MLKRISNSFTKDSTGRPTNDLTSALLIPPPSSSSPLLLPPLGARPPGYSSPRSSPSPAASPTRRGGGGSSFPFPTTLQQQPPQTRPGSRQGTREETNTSSLIDRTVLHKTLTNLSTLLVALDELRDASQTQSRARKRVAKASRDLAAGFSTPSTKGGVGAEGECREVDDAFKSCAMMMDALYEVEERHAKALRKEYEALNEAVARYFRRTAKEEKAHEDQLADLDERVAKATAAYHSNARSSAASSQHNLHVALDSMTTQHSMYMNQLSTLSAGINAAKVQYSHEIATRRRIAGAEFAYSLCTLTEREWRKHVEAVKKGADSIGRVVAAAAWVQPGMENVSALASDPPLDAKTAPDLPEQRYPSEGMNEISTLGSSRFASGSGHGPPSSSLSSRAASSLGPAHDSPLRPPPRSFAHETSFASQTSLSEPLKSPYDGSEAFVRTVDRDIGNDASPTRTVEGYQHDHPSGEILSPTMSSSWEHPNRATGTAAPQNKPTLNRSPAPTSPFSSSPQHSFFEEPFSRRQDSIVARLSRKYSENESIAEIAPKPPPPQPESWHKGSDSRVSQLAKRYSSPPAPLSPALAPQPETQPSFAPPYANSQDTAARGTPSPGPQRYRAYQAAQPLPPPSPSLPFNRGSYTG</sequence>
<feature type="compositionally biased region" description="Polar residues" evidence="2">
    <location>
        <begin position="1"/>
        <end position="22"/>
    </location>
</feature>
<feature type="region of interest" description="Disordered" evidence="2">
    <location>
        <begin position="341"/>
        <end position="434"/>
    </location>
</feature>
<dbReference type="AlphaFoldDB" id="A0A9P6WA22"/>
<feature type="compositionally biased region" description="Basic and acidic residues" evidence="2">
    <location>
        <begin position="515"/>
        <end position="525"/>
    </location>
</feature>
<accession>A0A9P6WA22</accession>
<gene>
    <name evidence="3" type="ORF">C6P46_003580</name>
</gene>
<dbReference type="EMBL" id="PUHQ01000003">
    <property type="protein sequence ID" value="KAG0666870.1"/>
    <property type="molecule type" value="Genomic_DNA"/>
</dbReference>
<keyword evidence="1" id="KW-0175">Coiled coil</keyword>
<evidence type="ECO:0000313" key="4">
    <source>
        <dbReference type="Proteomes" id="UP000777482"/>
    </source>
</evidence>
<evidence type="ECO:0000256" key="1">
    <source>
        <dbReference type="SAM" id="Coils"/>
    </source>
</evidence>
<keyword evidence="4" id="KW-1185">Reference proteome</keyword>